<reference evidence="7 8" key="1">
    <citation type="submission" date="2018-11" db="EMBL/GenBank/DDBJ databases">
        <title>Rhodococcus spongicola sp. nov. and Rhodococcus xishaensis sp. nov. from marine sponges.</title>
        <authorList>
            <person name="Li L."/>
            <person name="Lin H.W."/>
        </authorList>
    </citation>
    <scope>NUCLEOTIDE SEQUENCE [LARGE SCALE GENOMIC DNA]</scope>
    <source>
        <strain evidence="7 8">CCTCC AB2014297</strain>
    </source>
</reference>
<dbReference type="PRINTS" id="PR00775">
    <property type="entry name" value="HEATSHOCK90"/>
</dbReference>
<feature type="region of interest" description="Disordered" evidence="6">
    <location>
        <begin position="599"/>
        <end position="618"/>
    </location>
</feature>
<dbReference type="AlphaFoldDB" id="A0A438BH72"/>
<dbReference type="SUPFAM" id="SSF55874">
    <property type="entry name" value="ATPase domain of HSP90 chaperone/DNA topoisomerase II/histidine kinase"/>
    <property type="match status" value="1"/>
</dbReference>
<dbReference type="InterPro" id="IPR020575">
    <property type="entry name" value="Hsp90_N"/>
</dbReference>
<keyword evidence="8" id="KW-1185">Reference proteome</keyword>
<gene>
    <name evidence="7" type="ORF">EGT67_04315</name>
</gene>
<evidence type="ECO:0000256" key="3">
    <source>
        <dbReference type="ARBA" id="ARBA00022840"/>
    </source>
</evidence>
<dbReference type="GO" id="GO:0051082">
    <property type="term" value="F:unfolded protein binding"/>
    <property type="evidence" value="ECO:0007669"/>
    <property type="project" value="InterPro"/>
</dbReference>
<keyword evidence="2 5" id="KW-0547">Nucleotide-binding</keyword>
<evidence type="ECO:0000256" key="2">
    <source>
        <dbReference type="ARBA" id="ARBA00022741"/>
    </source>
</evidence>
<dbReference type="RefSeq" id="WP_127914832.1">
    <property type="nucleotide sequence ID" value="NZ_RKLP01000002.1"/>
</dbReference>
<evidence type="ECO:0000313" key="7">
    <source>
        <dbReference type="EMBL" id="RVW10408.1"/>
    </source>
</evidence>
<dbReference type="GO" id="GO:0016887">
    <property type="term" value="F:ATP hydrolysis activity"/>
    <property type="evidence" value="ECO:0007669"/>
    <property type="project" value="InterPro"/>
</dbReference>
<dbReference type="Gene3D" id="3.30.565.10">
    <property type="entry name" value="Histidine kinase-like ATPase, C-terminal domain"/>
    <property type="match status" value="1"/>
</dbReference>
<evidence type="ECO:0000313" key="8">
    <source>
        <dbReference type="Proteomes" id="UP000286208"/>
    </source>
</evidence>
<dbReference type="EMBL" id="RKLP01000002">
    <property type="protein sequence ID" value="RVW10408.1"/>
    <property type="molecule type" value="Genomic_DNA"/>
</dbReference>
<dbReference type="GO" id="GO:0140662">
    <property type="term" value="F:ATP-dependent protein folding chaperone"/>
    <property type="evidence" value="ECO:0007669"/>
    <property type="project" value="InterPro"/>
</dbReference>
<proteinExistence type="inferred from homology"/>
<evidence type="ECO:0000256" key="4">
    <source>
        <dbReference type="ARBA" id="ARBA00023186"/>
    </source>
</evidence>
<dbReference type="Gene3D" id="3.30.230.80">
    <property type="match status" value="1"/>
</dbReference>
<feature type="binding site" evidence="5">
    <location>
        <position position="41"/>
    </location>
    <ligand>
        <name>ATP</name>
        <dbReference type="ChEBI" id="CHEBI:30616"/>
    </ligand>
</feature>
<keyword evidence="4" id="KW-0143">Chaperone</keyword>
<keyword evidence="3 5" id="KW-0067">ATP-binding</keyword>
<dbReference type="OrthoDB" id="9802640at2"/>
<evidence type="ECO:0000256" key="1">
    <source>
        <dbReference type="ARBA" id="ARBA00008239"/>
    </source>
</evidence>
<dbReference type="InterPro" id="IPR036890">
    <property type="entry name" value="HATPase_C_sf"/>
</dbReference>
<evidence type="ECO:0000256" key="6">
    <source>
        <dbReference type="SAM" id="MobiDB-lite"/>
    </source>
</evidence>
<dbReference type="Pfam" id="PF13589">
    <property type="entry name" value="HATPase_c_3"/>
    <property type="match status" value="1"/>
</dbReference>
<name>A0A438BH72_9NOCA</name>
<dbReference type="PIRSF" id="PIRSF002583">
    <property type="entry name" value="Hsp90"/>
    <property type="match status" value="1"/>
</dbReference>
<comment type="caution">
    <text evidence="7">The sequence shown here is derived from an EMBL/GenBank/DDBJ whole genome shotgun (WGS) entry which is preliminary data.</text>
</comment>
<feature type="binding site" evidence="5">
    <location>
        <position position="163"/>
    </location>
    <ligand>
        <name>ATP</name>
        <dbReference type="ChEBI" id="CHEBI:30616"/>
    </ligand>
</feature>
<dbReference type="InterPro" id="IPR001404">
    <property type="entry name" value="Hsp90_fam"/>
</dbReference>
<comment type="similarity">
    <text evidence="1">Belongs to the heat shock protein 90 family.</text>
</comment>
<evidence type="ECO:0000256" key="5">
    <source>
        <dbReference type="PIRSR" id="PIRSR002583-1"/>
    </source>
</evidence>
<organism evidence="7 8">
    <name type="scientific">Prescottella agglutinans</name>
    <dbReference type="NCBI Taxonomy" id="1644129"/>
    <lineage>
        <taxon>Bacteria</taxon>
        <taxon>Bacillati</taxon>
        <taxon>Actinomycetota</taxon>
        <taxon>Actinomycetes</taxon>
        <taxon>Mycobacteriales</taxon>
        <taxon>Nocardiaceae</taxon>
        <taxon>Prescottella</taxon>
    </lineage>
</organism>
<dbReference type="InterPro" id="IPR020568">
    <property type="entry name" value="Ribosomal_Su5_D2-typ_SF"/>
</dbReference>
<dbReference type="Proteomes" id="UP000286208">
    <property type="component" value="Unassembled WGS sequence"/>
</dbReference>
<sequence length="618" mass="66391">MTTTADGNSRPFQVHLGGIIELLSASIYTGPQVFIRELLQNGCDAIAARREREPGHVGTIRVLPADGAGSAFAVEDDGVGLTAAEVGELLATVGRSSKRDILDLPRTDRLGQFGIGLLSCFMVSDEIRVRSRSATGAPAVEWIGRTDGTFTVTELADDLPTGTRVELFPRHDAAGLVSPAGARELADRFGRHLPVRVTVGGETVTRPAPFLERTVVPSPELRELGREIVGAEPFDTIPLHVPSTGTRGTAFVLPFQLSPGQRQSSRVYLGGMLLSERMDDLLPDWAFFVRAVVDTTGLHPTASRESLIEDGALESTRDELGAAVRRWVIGLAAEAPHRLAAFLSVHHLALRALVVHDDELARFIVPHLPIETTEGPTTFGEAARRGIVRYTRTVDEFRQLAGISRPGAPIVNGGYVYDAEIAARLPEFVPGAEVEIVTVADEIDHLDVPPLAERAASRRLQERADAALADLDCATAVRSFEPDTVPALYVADEAVLRSLRREQASEAGGFWADVLGRVDEAAAAAGADTAGRLALNWRNRLVRTLATVDDEAVLSRAVRILYVQALLAGHRPLRAADRAALTDAMTDIVHLSVGLDTAVTTDPVPHTPSTPDKDDHAE</sequence>
<accession>A0A438BH72</accession>
<feature type="binding site" evidence="5">
    <location>
        <position position="37"/>
    </location>
    <ligand>
        <name>ATP</name>
        <dbReference type="ChEBI" id="CHEBI:30616"/>
    </ligand>
</feature>
<dbReference type="SUPFAM" id="SSF54211">
    <property type="entry name" value="Ribosomal protein S5 domain 2-like"/>
    <property type="match status" value="1"/>
</dbReference>
<dbReference type="PANTHER" id="PTHR11528">
    <property type="entry name" value="HEAT SHOCK PROTEIN 90 FAMILY MEMBER"/>
    <property type="match status" value="1"/>
</dbReference>
<feature type="binding site" evidence="5">
    <location>
        <position position="76"/>
    </location>
    <ligand>
        <name>ATP</name>
        <dbReference type="ChEBI" id="CHEBI:30616"/>
    </ligand>
</feature>
<protein>
    <submittedName>
        <fullName evidence="7">HSP90 family protein</fullName>
    </submittedName>
</protein>
<dbReference type="GO" id="GO:0005524">
    <property type="term" value="F:ATP binding"/>
    <property type="evidence" value="ECO:0007669"/>
    <property type="project" value="UniProtKB-KW"/>
</dbReference>
<dbReference type="NCBIfam" id="NF010683">
    <property type="entry name" value="PRK14083.1"/>
    <property type="match status" value="1"/>
</dbReference>